<proteinExistence type="predicted"/>
<sequence length="84" mass="10398">MFFCYSFHLYRYPHRKWKRKQKTRVKALYRNIKNERFFTVFIGGLVIIVSKQHQSVLFYTKRLCIVSGRIKIVFRRNDYGYIII</sequence>
<organism evidence="1 2">
    <name type="scientific">Escherichia coli</name>
    <dbReference type="NCBI Taxonomy" id="562"/>
    <lineage>
        <taxon>Bacteria</taxon>
        <taxon>Pseudomonadati</taxon>
        <taxon>Pseudomonadota</taxon>
        <taxon>Gammaproteobacteria</taxon>
        <taxon>Enterobacterales</taxon>
        <taxon>Enterobacteriaceae</taxon>
        <taxon>Escherichia</taxon>
    </lineage>
</organism>
<evidence type="ECO:0000313" key="2">
    <source>
        <dbReference type="Proteomes" id="UP000392867"/>
    </source>
</evidence>
<reference evidence="1 2" key="1">
    <citation type="submission" date="2019-08" db="EMBL/GenBank/DDBJ databases">
        <title>Identification of Water Treatment Resistant and Multidrug Resistant Urinary Pathogenic Escherichia coli in Wastewater.</title>
        <authorList>
            <person name="Neumann N."/>
        </authorList>
    </citation>
    <scope>NUCLEOTIDE SEQUENCE [LARGE SCALE GENOMIC DNA]</scope>
    <source>
        <strain evidence="1 2">WU2356</strain>
    </source>
</reference>
<dbReference type="EMBL" id="VOTT01000089">
    <property type="protein sequence ID" value="MPU48755.1"/>
    <property type="molecule type" value="Genomic_DNA"/>
</dbReference>
<dbReference type="AlphaFoldDB" id="A0A5N8H6K9"/>
<name>A0A5N8H6K9_ECOLX</name>
<accession>A0A5N8H6K9</accession>
<comment type="caution">
    <text evidence="1">The sequence shown here is derived from an EMBL/GenBank/DDBJ whole genome shotgun (WGS) entry which is preliminary data.</text>
</comment>
<gene>
    <name evidence="1" type="ORF">FVB16_07870</name>
</gene>
<dbReference type="Proteomes" id="UP000392867">
    <property type="component" value="Unassembled WGS sequence"/>
</dbReference>
<evidence type="ECO:0000313" key="1">
    <source>
        <dbReference type="EMBL" id="MPU48755.1"/>
    </source>
</evidence>
<protein>
    <submittedName>
        <fullName evidence="1">Uncharacterized protein</fullName>
    </submittedName>
</protein>